<evidence type="ECO:0000256" key="17">
    <source>
        <dbReference type="ARBA" id="ARBA00023180"/>
    </source>
</evidence>
<dbReference type="FunFam" id="2.90.10.10:FF:000006">
    <property type="entry name" value="Serine/threonine-protein kinase"/>
    <property type="match status" value="1"/>
</dbReference>
<evidence type="ECO:0000256" key="16">
    <source>
        <dbReference type="ARBA" id="ARBA00023170"/>
    </source>
</evidence>
<evidence type="ECO:0000256" key="4">
    <source>
        <dbReference type="ARBA" id="ARBA00022546"/>
    </source>
</evidence>
<dbReference type="InterPro" id="IPR036426">
    <property type="entry name" value="Bulb-type_lectin_dom_sf"/>
</dbReference>
<dbReference type="InterPro" id="IPR011009">
    <property type="entry name" value="Kinase-like_dom_sf"/>
</dbReference>
<feature type="region of interest" description="Disordered" evidence="22">
    <location>
        <begin position="784"/>
        <end position="819"/>
    </location>
</feature>
<proteinExistence type="inferred from homology"/>
<dbReference type="SUPFAM" id="SSF56112">
    <property type="entry name" value="Protein kinase-like (PK-like)"/>
    <property type="match status" value="1"/>
</dbReference>
<dbReference type="SUPFAM" id="SSF51110">
    <property type="entry name" value="alpha-D-mannose-specific plant lectins"/>
    <property type="match status" value="1"/>
</dbReference>
<keyword evidence="11 20" id="KW-0067">ATP-binding</keyword>
<keyword evidence="13" id="KW-0465">Mannose-binding</keyword>
<evidence type="ECO:0000256" key="8">
    <source>
        <dbReference type="ARBA" id="ARBA00022737"/>
    </source>
</evidence>
<evidence type="ECO:0000256" key="18">
    <source>
        <dbReference type="ARBA" id="ARBA00047899"/>
    </source>
</evidence>
<feature type="domain" description="Apple" evidence="28">
    <location>
        <begin position="332"/>
        <end position="412"/>
    </location>
</feature>
<dbReference type="PANTHER" id="PTHR47974">
    <property type="entry name" value="OS07G0415500 PROTEIN"/>
    <property type="match status" value="1"/>
</dbReference>
<dbReference type="GO" id="GO:0005537">
    <property type="term" value="F:D-mannose binding"/>
    <property type="evidence" value="ECO:0007669"/>
    <property type="project" value="UniProtKB-KW"/>
</dbReference>
<comment type="catalytic activity">
    <reaction evidence="18 20">
        <text>L-threonyl-[protein] + ATP = O-phospho-L-threonyl-[protein] + ADP + H(+)</text>
        <dbReference type="Rhea" id="RHEA:46608"/>
        <dbReference type="Rhea" id="RHEA-COMP:11060"/>
        <dbReference type="Rhea" id="RHEA-COMP:11605"/>
        <dbReference type="ChEBI" id="CHEBI:15378"/>
        <dbReference type="ChEBI" id="CHEBI:30013"/>
        <dbReference type="ChEBI" id="CHEBI:30616"/>
        <dbReference type="ChEBI" id="CHEBI:61977"/>
        <dbReference type="ChEBI" id="CHEBI:456216"/>
        <dbReference type="EC" id="2.7.11.1"/>
    </reaction>
</comment>
<dbReference type="GO" id="GO:0048544">
    <property type="term" value="P:recognition of pollen"/>
    <property type="evidence" value="ECO:0007669"/>
    <property type="project" value="InterPro"/>
</dbReference>
<dbReference type="InterPro" id="IPR000858">
    <property type="entry name" value="S_locus_glycoprot_dom"/>
</dbReference>
<dbReference type="GO" id="GO:0005524">
    <property type="term" value="F:ATP binding"/>
    <property type="evidence" value="ECO:0007669"/>
    <property type="project" value="UniProtKB-KW"/>
</dbReference>
<dbReference type="InterPro" id="IPR003609">
    <property type="entry name" value="Pan_app"/>
</dbReference>
<dbReference type="PANTHER" id="PTHR47974:SF4">
    <property type="entry name" value="RECEPTOR-LIKE SERINE_THREONINE-PROTEIN KINASE"/>
    <property type="match status" value="1"/>
</dbReference>
<feature type="domain" description="Bulb-type lectin" evidence="27">
    <location>
        <begin position="31"/>
        <end position="150"/>
    </location>
</feature>
<evidence type="ECO:0000256" key="20">
    <source>
        <dbReference type="PIRNR" id="PIRNR000641"/>
    </source>
</evidence>
<dbReference type="EMBL" id="LR746264">
    <property type="protein sequence ID" value="CAA7389789.1"/>
    <property type="molecule type" value="Genomic_DNA"/>
</dbReference>
<evidence type="ECO:0000256" key="11">
    <source>
        <dbReference type="ARBA" id="ARBA00022840"/>
    </source>
</evidence>
<keyword evidence="2 20" id="KW-0723">Serine/threonine-protein kinase</keyword>
<dbReference type="GO" id="GO:0004674">
    <property type="term" value="F:protein serine/threonine kinase activity"/>
    <property type="evidence" value="ECO:0007669"/>
    <property type="project" value="UniProtKB-KW"/>
</dbReference>
<dbReference type="Pfam" id="PF00954">
    <property type="entry name" value="S_locus_glycop"/>
    <property type="match status" value="1"/>
</dbReference>
<dbReference type="Gene3D" id="1.10.510.10">
    <property type="entry name" value="Transferase(Phosphotransferase) domain 1"/>
    <property type="match status" value="1"/>
</dbReference>
<dbReference type="SMART" id="SM00220">
    <property type="entry name" value="S_TKc"/>
    <property type="match status" value="1"/>
</dbReference>
<evidence type="ECO:0000256" key="21">
    <source>
        <dbReference type="PROSITE-ProRule" id="PRU00076"/>
    </source>
</evidence>
<keyword evidence="6 23" id="KW-0812">Transmembrane</keyword>
<dbReference type="Pfam" id="PF00069">
    <property type="entry name" value="Pkinase"/>
    <property type="match status" value="1"/>
</dbReference>
<comment type="subcellular location">
    <subcellularLocation>
        <location evidence="1">Membrane</location>
        <topology evidence="1">Single-pass type I membrane protein</topology>
    </subcellularLocation>
</comment>
<evidence type="ECO:0000259" key="25">
    <source>
        <dbReference type="PROSITE" id="PS50011"/>
    </source>
</evidence>
<dbReference type="Gene3D" id="2.90.10.10">
    <property type="entry name" value="Bulb-type lectin domain"/>
    <property type="match status" value="1"/>
</dbReference>
<evidence type="ECO:0000256" key="24">
    <source>
        <dbReference type="SAM" id="SignalP"/>
    </source>
</evidence>
<name>A0A7I8K0E7_SPIIN</name>
<keyword evidence="15" id="KW-1015">Disulfide bond</keyword>
<dbReference type="InterPro" id="IPR024171">
    <property type="entry name" value="SRK-like_kinase"/>
</dbReference>
<keyword evidence="3 21" id="KW-0245">EGF-like domain</keyword>
<dbReference type="PROSITE" id="PS50948">
    <property type="entry name" value="PAN"/>
    <property type="match status" value="1"/>
</dbReference>
<dbReference type="PIRSF" id="PIRSF000641">
    <property type="entry name" value="SRK"/>
    <property type="match status" value="1"/>
</dbReference>
<evidence type="ECO:0000256" key="12">
    <source>
        <dbReference type="ARBA" id="ARBA00022989"/>
    </source>
</evidence>
<dbReference type="SMART" id="SM00108">
    <property type="entry name" value="B_lectin"/>
    <property type="match status" value="1"/>
</dbReference>
<organism evidence="29 30">
    <name type="scientific">Spirodela intermedia</name>
    <name type="common">Intermediate duckweed</name>
    <dbReference type="NCBI Taxonomy" id="51605"/>
    <lineage>
        <taxon>Eukaryota</taxon>
        <taxon>Viridiplantae</taxon>
        <taxon>Streptophyta</taxon>
        <taxon>Embryophyta</taxon>
        <taxon>Tracheophyta</taxon>
        <taxon>Spermatophyta</taxon>
        <taxon>Magnoliopsida</taxon>
        <taxon>Liliopsida</taxon>
        <taxon>Araceae</taxon>
        <taxon>Lemnoideae</taxon>
        <taxon>Spirodela</taxon>
    </lineage>
</organism>
<keyword evidence="5 20" id="KW-0808">Transferase</keyword>
<dbReference type="PROSITE" id="PS00108">
    <property type="entry name" value="PROTEIN_KINASE_ST"/>
    <property type="match status" value="1"/>
</dbReference>
<keyword evidence="7 24" id="KW-0732">Signal</keyword>
<keyword evidence="17" id="KW-0325">Glycoprotein</keyword>
<evidence type="ECO:0000256" key="2">
    <source>
        <dbReference type="ARBA" id="ARBA00022527"/>
    </source>
</evidence>
<dbReference type="CDD" id="cd00028">
    <property type="entry name" value="B_lectin"/>
    <property type="match status" value="1"/>
</dbReference>
<comment type="similarity">
    <text evidence="20">Belongs to the protein kinase superfamily. Ser/Thr protein kinase family.</text>
</comment>
<dbReference type="AlphaFoldDB" id="A0A7I8K0E7"/>
<evidence type="ECO:0000256" key="9">
    <source>
        <dbReference type="ARBA" id="ARBA00022741"/>
    </source>
</evidence>
<comment type="caution">
    <text evidence="21">Lacks conserved residue(s) required for the propagation of feature annotation.</text>
</comment>
<keyword evidence="13" id="KW-0430">Lectin</keyword>
<keyword evidence="8" id="KW-0677">Repeat</keyword>
<evidence type="ECO:0000259" key="28">
    <source>
        <dbReference type="PROSITE" id="PS50948"/>
    </source>
</evidence>
<feature type="chain" id="PRO_5029855966" description="Receptor-like serine/threonine-protein kinase" evidence="24">
    <location>
        <begin position="28"/>
        <end position="819"/>
    </location>
</feature>
<keyword evidence="16" id="KW-0675">Receptor</keyword>
<evidence type="ECO:0000256" key="1">
    <source>
        <dbReference type="ARBA" id="ARBA00004479"/>
    </source>
</evidence>
<keyword evidence="9 20" id="KW-0547">Nucleotide-binding</keyword>
<evidence type="ECO:0000256" key="19">
    <source>
        <dbReference type="ARBA" id="ARBA00048679"/>
    </source>
</evidence>
<dbReference type="PROSITE" id="PS50927">
    <property type="entry name" value="BULB_LECTIN"/>
    <property type="match status" value="1"/>
</dbReference>
<dbReference type="PROSITE" id="PS50026">
    <property type="entry name" value="EGF_3"/>
    <property type="match status" value="1"/>
</dbReference>
<dbReference type="Proteomes" id="UP000663760">
    <property type="component" value="Chromosome 1"/>
</dbReference>
<dbReference type="CDD" id="cd01098">
    <property type="entry name" value="PAN_AP_plant"/>
    <property type="match status" value="1"/>
</dbReference>
<evidence type="ECO:0000256" key="23">
    <source>
        <dbReference type="SAM" id="Phobius"/>
    </source>
</evidence>
<evidence type="ECO:0000256" key="15">
    <source>
        <dbReference type="ARBA" id="ARBA00023157"/>
    </source>
</evidence>
<dbReference type="InterPro" id="IPR008271">
    <property type="entry name" value="Ser/Thr_kinase_AS"/>
</dbReference>
<comment type="catalytic activity">
    <reaction evidence="19 20">
        <text>L-seryl-[protein] + ATP = O-phospho-L-seryl-[protein] + ADP + H(+)</text>
        <dbReference type="Rhea" id="RHEA:17989"/>
        <dbReference type="Rhea" id="RHEA-COMP:9863"/>
        <dbReference type="Rhea" id="RHEA-COMP:11604"/>
        <dbReference type="ChEBI" id="CHEBI:15378"/>
        <dbReference type="ChEBI" id="CHEBI:29999"/>
        <dbReference type="ChEBI" id="CHEBI:30616"/>
        <dbReference type="ChEBI" id="CHEBI:83421"/>
        <dbReference type="ChEBI" id="CHEBI:456216"/>
        <dbReference type="EC" id="2.7.11.1"/>
    </reaction>
</comment>
<protein>
    <recommendedName>
        <fullName evidence="20">Receptor-like serine/threonine-protein kinase</fullName>
        <ecNumber evidence="20">2.7.11.1</ecNumber>
    </recommendedName>
</protein>
<evidence type="ECO:0000313" key="29">
    <source>
        <dbReference type="EMBL" id="CAA7389789.1"/>
    </source>
</evidence>
<dbReference type="GO" id="GO:0016020">
    <property type="term" value="C:membrane"/>
    <property type="evidence" value="ECO:0007669"/>
    <property type="project" value="UniProtKB-SubCell"/>
</dbReference>
<dbReference type="CDD" id="cd00053">
    <property type="entry name" value="EGF"/>
    <property type="match status" value="1"/>
</dbReference>
<dbReference type="InterPro" id="IPR001480">
    <property type="entry name" value="Bulb-type_lectin_dom"/>
</dbReference>
<sequence length="819" mass="90327">MGRRNSRVIPLAWLLVVLVAPPAFCRAQSSLSRGSSLSVERASDTLVSPGRTFSCGFLNVGINAFILGIWFTADPNKTEVWSANRERPVNGRGSRLSLRSDGVLELTDAGKEVVWQAGATAADGKRVELLEEGNLVVRAGSGSVLWQSFDFPTHTLLPRQALTKTTKLVASLSGGSPNPGYYFFFDNDNVLKLMYDGSEVSSIYWPSPDRSVFENGRTPYNSSRRAVLDETGRFTSSDLYSFNASDAGGRRSRRLTLGHDGNLRLYSLSEAGGWWQVTWEAMPQLCNVHGQCGRNGICVNTPEARCFCPPGHEMKLPGDWKKGCRRTVEVPCGKPGGVKFVEIPNTDFYGFDLSGFANKVSFETCKKRCEEDCNCNGFGYRLTGEGRCYPKGILFNGYTSPNFPGSIFLKLPLGLDVAQTLVSDEAGTACNSTRDDARAPLPPVDLYARKGGLRWAYVYAFVAALGLIELLFMATGWWFVFGHQASRRSTEEGYRLMTSQFRKFTYRELKKATDNFKHELGRGGAGAVYRGVLDDKRVAAVKKLDNVTQGAEEFQAEMSLMGRIYHMNLVTVWGFCAESSHRLLVSELQERGSLDQVLFPRKGGASAAAVAAAPLEWEKRFKIALGTARGLAYLHHECLEWIVHCDVKPENILLDEDFGPKIADFGLAKLLQRGTSDGHITRIRGTKGYMAPEWVLNLPVTSKVDVYSYGVVLLEIVMGRRVSDVPAGEEEDVTGVSRLLGGIKRAMDGGGDGQWVDDYVDPRLGGNYNRKQAAVMLEIAASSMEADRTKRPSMDSVAETLLSCDNNKTGNRHERQQHE</sequence>
<dbReference type="EC" id="2.7.11.1" evidence="20"/>
<dbReference type="Pfam" id="PF01453">
    <property type="entry name" value="B_lectin"/>
    <property type="match status" value="1"/>
</dbReference>
<evidence type="ECO:0000256" key="5">
    <source>
        <dbReference type="ARBA" id="ARBA00022679"/>
    </source>
</evidence>
<dbReference type="PROSITE" id="PS50011">
    <property type="entry name" value="PROTEIN_KINASE_DOM"/>
    <property type="match status" value="1"/>
</dbReference>
<feature type="domain" description="Protein kinase" evidence="25">
    <location>
        <begin position="514"/>
        <end position="819"/>
    </location>
</feature>
<evidence type="ECO:0000313" key="30">
    <source>
        <dbReference type="Proteomes" id="UP000663760"/>
    </source>
</evidence>
<dbReference type="FunFam" id="3.30.200.20:FF:000059">
    <property type="entry name" value="S-receptor-like serine/threonine-protein kinase"/>
    <property type="match status" value="1"/>
</dbReference>
<dbReference type="InterPro" id="IPR000742">
    <property type="entry name" value="EGF"/>
</dbReference>
<keyword evidence="4" id="KW-0348">Hemagglutinin</keyword>
<evidence type="ECO:0000256" key="13">
    <source>
        <dbReference type="ARBA" id="ARBA00023035"/>
    </source>
</evidence>
<dbReference type="GO" id="GO:0051707">
    <property type="term" value="P:response to other organism"/>
    <property type="evidence" value="ECO:0007669"/>
    <property type="project" value="UniProtKB-ARBA"/>
</dbReference>
<keyword evidence="12 23" id="KW-1133">Transmembrane helix</keyword>
<evidence type="ECO:0000256" key="6">
    <source>
        <dbReference type="ARBA" id="ARBA00022692"/>
    </source>
</evidence>
<feature type="transmembrane region" description="Helical" evidence="23">
    <location>
        <begin position="456"/>
        <end position="480"/>
    </location>
</feature>
<evidence type="ECO:0000256" key="7">
    <source>
        <dbReference type="ARBA" id="ARBA00022729"/>
    </source>
</evidence>
<evidence type="ECO:0000256" key="10">
    <source>
        <dbReference type="ARBA" id="ARBA00022777"/>
    </source>
</evidence>
<keyword evidence="14 23" id="KW-0472">Membrane</keyword>
<dbReference type="InterPro" id="IPR000719">
    <property type="entry name" value="Prot_kinase_dom"/>
</dbReference>
<feature type="transmembrane region" description="Helical" evidence="23">
    <location>
        <begin position="51"/>
        <end position="73"/>
    </location>
</feature>
<evidence type="ECO:0000256" key="22">
    <source>
        <dbReference type="SAM" id="MobiDB-lite"/>
    </source>
</evidence>
<dbReference type="OrthoDB" id="619632at2759"/>
<dbReference type="SMART" id="SM00473">
    <property type="entry name" value="PAN_AP"/>
    <property type="match status" value="1"/>
</dbReference>
<feature type="domain" description="EGF-like" evidence="26">
    <location>
        <begin position="282"/>
        <end position="318"/>
    </location>
</feature>
<dbReference type="FunFam" id="1.10.510.10:FF:000302">
    <property type="entry name" value="Serine/threonine-protein kinase"/>
    <property type="match status" value="1"/>
</dbReference>
<dbReference type="Gene3D" id="3.30.200.20">
    <property type="entry name" value="Phosphorylase Kinase, domain 1"/>
    <property type="match status" value="1"/>
</dbReference>
<accession>A0A7I8K0E7</accession>
<keyword evidence="10 20" id="KW-0418">Kinase</keyword>
<keyword evidence="30" id="KW-1185">Reference proteome</keyword>
<evidence type="ECO:0000256" key="14">
    <source>
        <dbReference type="ARBA" id="ARBA00023136"/>
    </source>
</evidence>
<evidence type="ECO:0000259" key="26">
    <source>
        <dbReference type="PROSITE" id="PS50026"/>
    </source>
</evidence>
<feature type="signal peptide" evidence="24">
    <location>
        <begin position="1"/>
        <end position="27"/>
    </location>
</feature>
<evidence type="ECO:0000259" key="27">
    <source>
        <dbReference type="PROSITE" id="PS50927"/>
    </source>
</evidence>
<evidence type="ECO:0000256" key="3">
    <source>
        <dbReference type="ARBA" id="ARBA00022536"/>
    </source>
</evidence>
<gene>
    <name evidence="29" type="ORF">SI8410_01001765</name>
</gene>
<reference evidence="29" key="1">
    <citation type="submission" date="2020-02" db="EMBL/GenBank/DDBJ databases">
        <authorList>
            <person name="Scholz U."/>
            <person name="Mascher M."/>
            <person name="Fiebig A."/>
        </authorList>
    </citation>
    <scope>NUCLEOTIDE SEQUENCE</scope>
</reference>